<feature type="transmembrane region" description="Helical" evidence="6">
    <location>
        <begin position="72"/>
        <end position="92"/>
    </location>
</feature>
<gene>
    <name evidence="7" type="ORF">C2E20_5790</name>
</gene>
<dbReference type="InterPro" id="IPR000791">
    <property type="entry name" value="Gpr1/Fun34/SatP-like"/>
</dbReference>
<dbReference type="PANTHER" id="PTHR30178">
    <property type="entry name" value="INNER MEMBRANE PROTEIN YAAH"/>
    <property type="match status" value="1"/>
</dbReference>
<dbReference type="AlphaFoldDB" id="A0A2P6V9J9"/>
<comment type="caution">
    <text evidence="7">The sequence shown here is derived from an EMBL/GenBank/DDBJ whole genome shotgun (WGS) entry which is preliminary data.</text>
</comment>
<keyword evidence="8" id="KW-1185">Reference proteome</keyword>
<sequence>MGTNARDDAAAEAVALLERRLARCTLFAEKDPHIQTFPATSNPGAFGMYGLGLTLTLQMLPNTGVVDEAAKGYMYTMALFFGGVGQLVCGCLEFGRRNTFACVTWLCFSAYWLGVGLTGIPQPAGVFTPSPTGAAAPNAVWGFLAFLLWTATFGTNLVLNALLLMIAVLLWLEAACPSHPSLYRATGIFGIVCAALAFYNGTSML</sequence>
<evidence type="ECO:0000313" key="8">
    <source>
        <dbReference type="Proteomes" id="UP000239649"/>
    </source>
</evidence>
<evidence type="ECO:0000256" key="1">
    <source>
        <dbReference type="ARBA" id="ARBA00004141"/>
    </source>
</evidence>
<evidence type="ECO:0000256" key="6">
    <source>
        <dbReference type="SAM" id="Phobius"/>
    </source>
</evidence>
<accession>A0A2P6V9J9</accession>
<evidence type="ECO:0000313" key="7">
    <source>
        <dbReference type="EMBL" id="PSC70767.1"/>
    </source>
</evidence>
<dbReference type="NCBIfam" id="NF038013">
    <property type="entry name" value="AceTr_1"/>
    <property type="match status" value="1"/>
</dbReference>
<evidence type="ECO:0000256" key="5">
    <source>
        <dbReference type="ARBA" id="ARBA00023136"/>
    </source>
</evidence>
<feature type="transmembrane region" description="Helical" evidence="6">
    <location>
        <begin position="140"/>
        <end position="170"/>
    </location>
</feature>
<dbReference type="Pfam" id="PF01184">
    <property type="entry name" value="Gpr1_Fun34_YaaH"/>
    <property type="match status" value="1"/>
</dbReference>
<evidence type="ECO:0000256" key="3">
    <source>
        <dbReference type="ARBA" id="ARBA00022692"/>
    </source>
</evidence>
<dbReference type="GO" id="GO:0005886">
    <property type="term" value="C:plasma membrane"/>
    <property type="evidence" value="ECO:0007669"/>
    <property type="project" value="TreeGrafter"/>
</dbReference>
<dbReference type="OrthoDB" id="2013617at2759"/>
<dbReference type="Proteomes" id="UP000239649">
    <property type="component" value="Unassembled WGS sequence"/>
</dbReference>
<proteinExistence type="inferred from homology"/>
<dbReference type="EMBL" id="LHPF02000018">
    <property type="protein sequence ID" value="PSC70767.1"/>
    <property type="molecule type" value="Genomic_DNA"/>
</dbReference>
<comment type="subcellular location">
    <subcellularLocation>
        <location evidence="1">Membrane</location>
        <topology evidence="1">Multi-pass membrane protein</topology>
    </subcellularLocation>
</comment>
<reference evidence="7 8" key="1">
    <citation type="journal article" date="2018" name="Plant J.">
        <title>Genome sequences of Chlorella sorokiniana UTEX 1602 and Micractinium conductrix SAG 241.80: implications to maltose excretion by a green alga.</title>
        <authorList>
            <person name="Arriola M.B."/>
            <person name="Velmurugan N."/>
            <person name="Zhang Y."/>
            <person name="Plunkett M.H."/>
            <person name="Hondzo H."/>
            <person name="Barney B.M."/>
        </authorList>
    </citation>
    <scope>NUCLEOTIDE SEQUENCE [LARGE SCALE GENOMIC DNA]</scope>
    <source>
        <strain evidence="7 8">SAG 241.80</strain>
    </source>
</reference>
<protein>
    <submittedName>
        <fullName evidence="7">GPR1 FUN34 yaaH family protein</fullName>
    </submittedName>
</protein>
<keyword evidence="3 6" id="KW-0812">Transmembrane</keyword>
<evidence type="ECO:0000256" key="2">
    <source>
        <dbReference type="ARBA" id="ARBA00005587"/>
    </source>
</evidence>
<dbReference type="GO" id="GO:0071422">
    <property type="term" value="P:succinate transmembrane transport"/>
    <property type="evidence" value="ECO:0007669"/>
    <property type="project" value="TreeGrafter"/>
</dbReference>
<feature type="transmembrane region" description="Helical" evidence="6">
    <location>
        <begin position="99"/>
        <end position="120"/>
    </location>
</feature>
<name>A0A2P6V9J9_9CHLO</name>
<keyword evidence="5 6" id="KW-0472">Membrane</keyword>
<dbReference type="InterPro" id="IPR047623">
    <property type="entry name" value="SatP"/>
</dbReference>
<dbReference type="PANTHER" id="PTHR30178:SF3">
    <property type="entry name" value="SUCCINATE-ACETATE_PROTON SYMPORTER SATP"/>
    <property type="match status" value="1"/>
</dbReference>
<organism evidence="7 8">
    <name type="scientific">Micractinium conductrix</name>
    <dbReference type="NCBI Taxonomy" id="554055"/>
    <lineage>
        <taxon>Eukaryota</taxon>
        <taxon>Viridiplantae</taxon>
        <taxon>Chlorophyta</taxon>
        <taxon>core chlorophytes</taxon>
        <taxon>Trebouxiophyceae</taxon>
        <taxon>Chlorellales</taxon>
        <taxon>Chlorellaceae</taxon>
        <taxon>Chlorella clade</taxon>
        <taxon>Micractinium</taxon>
    </lineage>
</organism>
<comment type="similarity">
    <text evidence="2">Belongs to the acetate uptake transporter (AceTr) (TC 2.A.96) family.</text>
</comment>
<feature type="transmembrane region" description="Helical" evidence="6">
    <location>
        <begin position="182"/>
        <end position="199"/>
    </location>
</feature>
<evidence type="ECO:0000256" key="4">
    <source>
        <dbReference type="ARBA" id="ARBA00022989"/>
    </source>
</evidence>
<dbReference type="GO" id="GO:0015360">
    <property type="term" value="F:acetate:proton symporter activity"/>
    <property type="evidence" value="ECO:0007669"/>
    <property type="project" value="TreeGrafter"/>
</dbReference>
<keyword evidence="4 6" id="KW-1133">Transmembrane helix</keyword>